<dbReference type="Proteomes" id="UP000076532">
    <property type="component" value="Unassembled WGS sequence"/>
</dbReference>
<feature type="region of interest" description="Disordered" evidence="1">
    <location>
        <begin position="435"/>
        <end position="530"/>
    </location>
</feature>
<accession>A0A166SJ80</accession>
<organism evidence="2 3">
    <name type="scientific">Athelia psychrophila</name>
    <dbReference type="NCBI Taxonomy" id="1759441"/>
    <lineage>
        <taxon>Eukaryota</taxon>
        <taxon>Fungi</taxon>
        <taxon>Dikarya</taxon>
        <taxon>Basidiomycota</taxon>
        <taxon>Agaricomycotina</taxon>
        <taxon>Agaricomycetes</taxon>
        <taxon>Agaricomycetidae</taxon>
        <taxon>Atheliales</taxon>
        <taxon>Atheliaceae</taxon>
        <taxon>Athelia</taxon>
    </lineage>
</organism>
<dbReference type="EMBL" id="KV417498">
    <property type="protein sequence ID" value="KZP29510.1"/>
    <property type="molecule type" value="Genomic_DNA"/>
</dbReference>
<keyword evidence="3" id="KW-1185">Reference proteome</keyword>
<proteinExistence type="predicted"/>
<name>A0A166SJ80_9AGAM</name>
<evidence type="ECO:0000313" key="2">
    <source>
        <dbReference type="EMBL" id="KZP29510.1"/>
    </source>
</evidence>
<feature type="region of interest" description="Disordered" evidence="1">
    <location>
        <begin position="364"/>
        <end position="383"/>
    </location>
</feature>
<dbReference type="InterPro" id="IPR046521">
    <property type="entry name" value="DUF6698"/>
</dbReference>
<feature type="region of interest" description="Disordered" evidence="1">
    <location>
        <begin position="388"/>
        <end position="423"/>
    </location>
</feature>
<evidence type="ECO:0000256" key="1">
    <source>
        <dbReference type="SAM" id="MobiDB-lite"/>
    </source>
</evidence>
<feature type="region of interest" description="Disordered" evidence="1">
    <location>
        <begin position="1"/>
        <end position="27"/>
    </location>
</feature>
<feature type="compositionally biased region" description="Low complexity" evidence="1">
    <location>
        <begin position="459"/>
        <end position="469"/>
    </location>
</feature>
<evidence type="ECO:0000313" key="3">
    <source>
        <dbReference type="Proteomes" id="UP000076532"/>
    </source>
</evidence>
<reference evidence="2 3" key="1">
    <citation type="journal article" date="2016" name="Mol. Biol. Evol.">
        <title>Comparative Genomics of Early-Diverging Mushroom-Forming Fungi Provides Insights into the Origins of Lignocellulose Decay Capabilities.</title>
        <authorList>
            <person name="Nagy L.G."/>
            <person name="Riley R."/>
            <person name="Tritt A."/>
            <person name="Adam C."/>
            <person name="Daum C."/>
            <person name="Floudas D."/>
            <person name="Sun H."/>
            <person name="Yadav J.S."/>
            <person name="Pangilinan J."/>
            <person name="Larsson K.H."/>
            <person name="Matsuura K."/>
            <person name="Barry K."/>
            <person name="Labutti K."/>
            <person name="Kuo R."/>
            <person name="Ohm R.A."/>
            <person name="Bhattacharya S.S."/>
            <person name="Shirouzu T."/>
            <person name="Yoshinaga Y."/>
            <person name="Martin F.M."/>
            <person name="Grigoriev I.V."/>
            <person name="Hibbett D.S."/>
        </authorList>
    </citation>
    <scope>NUCLEOTIDE SEQUENCE [LARGE SCALE GENOMIC DNA]</scope>
    <source>
        <strain evidence="2 3">CBS 109695</strain>
    </source>
</reference>
<dbReference type="Pfam" id="PF20414">
    <property type="entry name" value="DUF6698"/>
    <property type="match status" value="1"/>
</dbReference>
<gene>
    <name evidence="2" type="ORF">FIBSPDRAFT_884923</name>
</gene>
<protein>
    <submittedName>
        <fullName evidence="2">Uncharacterized protein</fullName>
    </submittedName>
</protein>
<dbReference type="AlphaFoldDB" id="A0A166SJ80"/>
<dbReference type="OrthoDB" id="2857391at2759"/>
<sequence length="530" mass="57108">MPPNRPHESDSSESDARRPSLHDLLKLSQKTTGEQAAQIQSLRRELALAHDQLAFYEKSSASAASKKSLPPLLFDGGDQVKSLGKKYAMLEALWLDVIIFDLPRNFKDHPDSRARFVNNSSYNEGSLAALCNLIPAHLHEHMLDKGFRSTFVFGTNSQRSSVLNTISSVAHDIIGVGDSATYSRDYNRAEDERFTRLLSFSTDKNAKKTPALTMPWMYQDCANKLSGLLKTPILVKMLLVAFYGRGSINGRKSGCKATQGVKWQLKKVTPGMLAAVCTFGKYILSQDTQLDRVGATTSFNYADDQRELKKLIVFSMESSTAVRANIAYLNASVFGEMEDDPDDNKESEYSGDEVQNLLQRLALDEGDDDEAPPTVDTPSLPRDLRATAPLSRASTPPSPLSPVPSFDLPETANVATSSSARPGAAETVDVPLILATPPAPKAPSKKGNKAATVAVSEGTPPDTAPAPKAASKKGKKTATVAVSEGTPPDIAPAPKAAFKKGKKTATVAVSEGTPPDTAPIPRARRVRTQT</sequence>
<feature type="compositionally biased region" description="Basic and acidic residues" evidence="1">
    <location>
        <begin position="1"/>
        <end position="25"/>
    </location>
</feature>